<keyword evidence="6" id="KW-1185">Reference proteome</keyword>
<dbReference type="SMART" id="SM00342">
    <property type="entry name" value="HTH_ARAC"/>
    <property type="match status" value="1"/>
</dbReference>
<dbReference type="InterPro" id="IPR050204">
    <property type="entry name" value="AraC_XylS_family_regulators"/>
</dbReference>
<dbReference type="InterPro" id="IPR009057">
    <property type="entry name" value="Homeodomain-like_sf"/>
</dbReference>
<sequence length="335" mass="37600">MDKNTETTIDLQDDDSDLITGRYLHSATIEDATTQASMQPWANMECYQLSSGKELVKMDIIDLGSQQVVRESQLASVQKIGVTPKDFCTISYCTLDPNFRFTELSTDISDRLFFLPEQTEYDIFVPAGAQTNYVSLNQETFLNNALILNPSLWENPPLQLALLKAEQLSQFKTALNLWLSTAEALRSKGIIADNSIVSESLLQQVLQILTSTNLEDSFPSPTERQRAFHTCRMARAFVEHKLAADIIPTIADICASVGVSERTLQYAFRSYVNMPPLAYLRLCRLNRVRATLLTSNPQSTTVTAVAMRFGFLHLGRFALDYKQVFNESPSVTLTK</sequence>
<dbReference type="PANTHER" id="PTHR46796:SF12">
    <property type="entry name" value="HTH-TYPE DNA-BINDING TRANSCRIPTIONAL ACTIVATOR EUTR"/>
    <property type="match status" value="1"/>
</dbReference>
<comment type="caution">
    <text evidence="5">The sequence shown here is derived from an EMBL/GenBank/DDBJ whole genome shotgun (WGS) entry which is preliminary data.</text>
</comment>
<evidence type="ECO:0000313" key="6">
    <source>
        <dbReference type="Proteomes" id="UP001471651"/>
    </source>
</evidence>
<keyword evidence="3" id="KW-0804">Transcription</keyword>
<dbReference type="EMBL" id="JBDYKN010000001">
    <property type="protein sequence ID" value="MEP7727931.1"/>
    <property type="molecule type" value="Genomic_DNA"/>
</dbReference>
<dbReference type="Proteomes" id="UP001471651">
    <property type="component" value="Unassembled WGS sequence"/>
</dbReference>
<feature type="domain" description="HTH araC/xylS-type" evidence="4">
    <location>
        <begin position="232"/>
        <end position="335"/>
    </location>
</feature>
<organism evidence="5 6">
    <name type="scientific">Marinomonas primoryensis</name>
    <dbReference type="NCBI Taxonomy" id="178399"/>
    <lineage>
        <taxon>Bacteria</taxon>
        <taxon>Pseudomonadati</taxon>
        <taxon>Pseudomonadota</taxon>
        <taxon>Gammaproteobacteria</taxon>
        <taxon>Oceanospirillales</taxon>
        <taxon>Oceanospirillaceae</taxon>
        <taxon>Marinomonas</taxon>
    </lineage>
</organism>
<evidence type="ECO:0000256" key="3">
    <source>
        <dbReference type="ARBA" id="ARBA00023163"/>
    </source>
</evidence>
<evidence type="ECO:0000256" key="1">
    <source>
        <dbReference type="ARBA" id="ARBA00023015"/>
    </source>
</evidence>
<dbReference type="InterPro" id="IPR018062">
    <property type="entry name" value="HTH_AraC-typ_CS"/>
</dbReference>
<proteinExistence type="predicted"/>
<dbReference type="InterPro" id="IPR018060">
    <property type="entry name" value="HTH_AraC"/>
</dbReference>
<dbReference type="PROSITE" id="PS00041">
    <property type="entry name" value="HTH_ARAC_FAMILY_1"/>
    <property type="match status" value="1"/>
</dbReference>
<dbReference type="SUPFAM" id="SSF46689">
    <property type="entry name" value="Homeodomain-like"/>
    <property type="match status" value="1"/>
</dbReference>
<accession>A0ABV0KUS2</accession>
<evidence type="ECO:0000259" key="4">
    <source>
        <dbReference type="PROSITE" id="PS01124"/>
    </source>
</evidence>
<gene>
    <name evidence="5" type="ORF">ABKW32_00620</name>
</gene>
<dbReference type="Gene3D" id="1.10.10.60">
    <property type="entry name" value="Homeodomain-like"/>
    <property type="match status" value="1"/>
</dbReference>
<keyword evidence="1" id="KW-0805">Transcription regulation</keyword>
<dbReference type="PROSITE" id="PS01124">
    <property type="entry name" value="HTH_ARAC_FAMILY_2"/>
    <property type="match status" value="1"/>
</dbReference>
<keyword evidence="2" id="KW-0238">DNA-binding</keyword>
<dbReference type="Pfam" id="PF12833">
    <property type="entry name" value="HTH_18"/>
    <property type="match status" value="1"/>
</dbReference>
<evidence type="ECO:0000256" key="2">
    <source>
        <dbReference type="ARBA" id="ARBA00023125"/>
    </source>
</evidence>
<dbReference type="PANTHER" id="PTHR46796">
    <property type="entry name" value="HTH-TYPE TRANSCRIPTIONAL ACTIVATOR RHAS-RELATED"/>
    <property type="match status" value="1"/>
</dbReference>
<name>A0ABV0KUS2_9GAMM</name>
<dbReference type="RefSeq" id="WP_348575808.1">
    <property type="nucleotide sequence ID" value="NZ_JBDYKN010000001.1"/>
</dbReference>
<evidence type="ECO:0000313" key="5">
    <source>
        <dbReference type="EMBL" id="MEP7727931.1"/>
    </source>
</evidence>
<protein>
    <submittedName>
        <fullName evidence="5">Helix-turn-helix domain-containing protein</fullName>
    </submittedName>
</protein>
<reference evidence="5 6" key="1">
    <citation type="submission" date="2024-05" db="EMBL/GenBank/DDBJ databases">
        <authorList>
            <person name="Busch G.E."/>
            <person name="Sharma I."/>
        </authorList>
    </citation>
    <scope>NUCLEOTIDE SEQUENCE [LARGE SCALE GENOMIC DNA]</scope>
    <source>
        <strain evidence="5 6">23GB23</strain>
    </source>
</reference>